<keyword evidence="8" id="KW-1185">Reference proteome</keyword>
<keyword evidence="5" id="KW-0812">Transmembrane</keyword>
<dbReference type="Proteomes" id="UP000006671">
    <property type="component" value="Unassembled WGS sequence"/>
</dbReference>
<keyword evidence="2" id="KW-0430">Lectin</keyword>
<dbReference type="RefSeq" id="XP_002674073.1">
    <property type="nucleotide sequence ID" value="XM_002674027.1"/>
</dbReference>
<organism evidence="8">
    <name type="scientific">Naegleria gruberi</name>
    <name type="common">Amoeba</name>
    <dbReference type="NCBI Taxonomy" id="5762"/>
    <lineage>
        <taxon>Eukaryota</taxon>
        <taxon>Discoba</taxon>
        <taxon>Heterolobosea</taxon>
        <taxon>Tetramitia</taxon>
        <taxon>Eutetramitia</taxon>
        <taxon>Vahlkampfiidae</taxon>
        <taxon>Naegleria</taxon>
    </lineage>
</organism>
<reference evidence="7 8" key="1">
    <citation type="journal article" date="2010" name="Cell">
        <title>The genome of Naegleria gruberi illuminates early eukaryotic versatility.</title>
        <authorList>
            <person name="Fritz-Laylin L.K."/>
            <person name="Prochnik S.E."/>
            <person name="Ginger M.L."/>
            <person name="Dacks J.B."/>
            <person name="Carpenter M.L."/>
            <person name="Field M.C."/>
            <person name="Kuo A."/>
            <person name="Paredez A."/>
            <person name="Chapman J."/>
            <person name="Pham J."/>
            <person name="Shu S."/>
            <person name="Neupane R."/>
            <person name="Cipriano M."/>
            <person name="Mancuso J."/>
            <person name="Tu H."/>
            <person name="Salamov A."/>
            <person name="Lindquist E."/>
            <person name="Shapiro H."/>
            <person name="Lucas S."/>
            <person name="Grigoriev I.V."/>
            <person name="Cande W.Z."/>
            <person name="Fulton C."/>
            <person name="Rokhsar D.S."/>
            <person name="Dawson S.C."/>
        </authorList>
    </citation>
    <scope>NUCLEOTIDE SEQUENCE [LARGE SCALE GENOMIC DNA]</scope>
    <source>
        <strain evidence="7 8">NEG-M</strain>
    </source>
</reference>
<accession>D2VPC1</accession>
<dbReference type="Pfam" id="PF00147">
    <property type="entry name" value="Fibrinogen_C"/>
    <property type="match status" value="1"/>
</dbReference>
<evidence type="ECO:0000256" key="5">
    <source>
        <dbReference type="SAM" id="Phobius"/>
    </source>
</evidence>
<evidence type="ECO:0000259" key="6">
    <source>
        <dbReference type="Pfam" id="PF00147"/>
    </source>
</evidence>
<dbReference type="GO" id="GO:0070492">
    <property type="term" value="F:oligosaccharide binding"/>
    <property type="evidence" value="ECO:0007669"/>
    <property type="project" value="TreeGrafter"/>
</dbReference>
<dbReference type="OrthoDB" id="6159560at2759"/>
<evidence type="ECO:0000313" key="8">
    <source>
        <dbReference type="Proteomes" id="UP000006671"/>
    </source>
</evidence>
<protein>
    <submittedName>
        <fullName evidence="7">Predicted protein</fullName>
    </submittedName>
</protein>
<name>D2VPC1_NAEGR</name>
<evidence type="ECO:0000256" key="3">
    <source>
        <dbReference type="ARBA" id="ARBA00022837"/>
    </source>
</evidence>
<keyword evidence="3" id="KW-0106">Calcium</keyword>
<feature type="transmembrane region" description="Helical" evidence="5">
    <location>
        <begin position="12"/>
        <end position="32"/>
    </location>
</feature>
<dbReference type="SUPFAM" id="SSF56496">
    <property type="entry name" value="Fibrinogen C-terminal domain-like"/>
    <property type="match status" value="1"/>
</dbReference>
<dbReference type="GO" id="GO:0046872">
    <property type="term" value="F:metal ion binding"/>
    <property type="evidence" value="ECO:0007669"/>
    <property type="project" value="UniProtKB-KW"/>
</dbReference>
<dbReference type="VEuPathDB" id="AmoebaDB:NAEGRDRAFT_70802"/>
<keyword evidence="4" id="KW-1015">Disulfide bond</keyword>
<evidence type="ECO:0000256" key="4">
    <source>
        <dbReference type="ARBA" id="ARBA00023157"/>
    </source>
</evidence>
<dbReference type="EMBL" id="GG738886">
    <property type="protein sequence ID" value="EFC41329.1"/>
    <property type="molecule type" value="Genomic_DNA"/>
</dbReference>
<dbReference type="GO" id="GO:0005615">
    <property type="term" value="C:extracellular space"/>
    <property type="evidence" value="ECO:0007669"/>
    <property type="project" value="TreeGrafter"/>
</dbReference>
<dbReference type="KEGG" id="ngr:NAEGRDRAFT_70802"/>
<dbReference type="InterPro" id="IPR014716">
    <property type="entry name" value="Fibrinogen_a/b/g_C_1"/>
</dbReference>
<feature type="domain" description="Fibrinogen C-terminal" evidence="6">
    <location>
        <begin position="154"/>
        <end position="188"/>
    </location>
</feature>
<proteinExistence type="predicted"/>
<dbReference type="PROSITE" id="PS51257">
    <property type="entry name" value="PROKAR_LIPOPROTEIN"/>
    <property type="match status" value="1"/>
</dbReference>
<evidence type="ECO:0000256" key="2">
    <source>
        <dbReference type="ARBA" id="ARBA00022734"/>
    </source>
</evidence>
<dbReference type="InterPro" id="IPR036056">
    <property type="entry name" value="Fibrinogen-like_C"/>
</dbReference>
<dbReference type="PANTHER" id="PTHR16146">
    <property type="entry name" value="INTELECTIN"/>
    <property type="match status" value="1"/>
</dbReference>
<evidence type="ECO:0000313" key="7">
    <source>
        <dbReference type="EMBL" id="EFC41329.1"/>
    </source>
</evidence>
<dbReference type="GeneID" id="8856079"/>
<dbReference type="NCBIfam" id="NF040941">
    <property type="entry name" value="GGGWT_bact"/>
    <property type="match status" value="1"/>
</dbReference>
<dbReference type="InterPro" id="IPR002181">
    <property type="entry name" value="Fibrinogen_a/b/g_C_dom"/>
</dbReference>
<sequence length="363" mass="39266">MKPFTTSTSSLVYLMVISCVACSCVCMMVHAASSTSQCSNITIQTHVDELEREIAELTCIQNRLSNVISALNMSASVNGQIIRTRQRQLEKISTALSLLVQESTFLKNVTNPVSTIVSTTSNIVSTSQGFMFGDGRKAPSCRQYRYPDYPYQYENQGSGLYVIEPSPNLIMVVYCDMTTDGGGWTLIAGIRSDYEGIHYHTFEDSTAISSSNVTSFHIKTQALLANSTQVRAASDATTNPQTAFYTSNWPYSASCTITTSLRNAIQNTPTSVNGDLPASCKILTGLTQVPNIFTYGKTCNGHSTGFRLGFAHGNCVGHLSESSFTTFSFSGAAEGGLSSASTEKGVFYSFNGEKSRNGAIFLR</sequence>
<dbReference type="PANTHER" id="PTHR16146:SF46">
    <property type="entry name" value="INTELECTIN-1A-RELATED"/>
    <property type="match status" value="1"/>
</dbReference>
<gene>
    <name evidence="7" type="ORF">NAEGRDRAFT_70802</name>
</gene>
<dbReference type="InParanoid" id="D2VPC1"/>
<keyword evidence="5" id="KW-0472">Membrane</keyword>
<evidence type="ECO:0000256" key="1">
    <source>
        <dbReference type="ARBA" id="ARBA00022723"/>
    </source>
</evidence>
<dbReference type="AlphaFoldDB" id="D2VPC1"/>
<dbReference type="Gene3D" id="3.90.215.10">
    <property type="entry name" value="Gamma Fibrinogen, chain A, domain 1"/>
    <property type="match status" value="1"/>
</dbReference>
<keyword evidence="1" id="KW-0479">Metal-binding</keyword>
<keyword evidence="5" id="KW-1133">Transmembrane helix</keyword>